<protein>
    <submittedName>
        <fullName evidence="3">Uncharacterized protein LOC105038320 isoform X1</fullName>
    </submittedName>
</protein>
<dbReference type="AlphaFoldDB" id="A0A6I9QS04"/>
<reference evidence="3" key="1">
    <citation type="submission" date="2025-08" db="UniProtKB">
        <authorList>
            <consortium name="RefSeq"/>
        </authorList>
    </citation>
    <scope>IDENTIFICATION</scope>
</reference>
<evidence type="ECO:0000256" key="1">
    <source>
        <dbReference type="SAM" id="MobiDB-lite"/>
    </source>
</evidence>
<dbReference type="KEGG" id="egu:105038320"/>
<dbReference type="GeneID" id="105038320"/>
<gene>
    <name evidence="3" type="primary">LOC105038320</name>
</gene>
<feature type="compositionally biased region" description="Low complexity" evidence="1">
    <location>
        <begin position="22"/>
        <end position="48"/>
    </location>
</feature>
<dbReference type="InParanoid" id="A0A6I9QS04"/>
<sequence>MDRGGGDGWSEAVEDVVERGGVEVATSSLSSPISKRTPPRPTTSASPISNPPMDSPSRPTSSAPGLGSVRRSWTPEFGFRFLLILIKSCSSCSFILNRWDCATVKEKEPSKEEIRVSSPSNNQEDEDGSRLGSHCRPGAPDKALLSQMARRSCLNSDQPDIVTALEPNSGFENKMDARGHHFEDESIGTGDSNEVHSSLNCTFKVCSLFEDDSLLTQLTHNGISFSNCFWLLS</sequence>
<organism evidence="2 3">
    <name type="scientific">Elaeis guineensis var. tenera</name>
    <name type="common">Oil palm</name>
    <dbReference type="NCBI Taxonomy" id="51953"/>
    <lineage>
        <taxon>Eukaryota</taxon>
        <taxon>Viridiplantae</taxon>
        <taxon>Streptophyta</taxon>
        <taxon>Embryophyta</taxon>
        <taxon>Tracheophyta</taxon>
        <taxon>Spermatophyta</taxon>
        <taxon>Magnoliopsida</taxon>
        <taxon>Liliopsida</taxon>
        <taxon>Arecaceae</taxon>
        <taxon>Arecoideae</taxon>
        <taxon>Cocoseae</taxon>
        <taxon>Elaeidinae</taxon>
        <taxon>Elaeis</taxon>
    </lineage>
</organism>
<accession>A0A6I9QS04</accession>
<dbReference type="Proteomes" id="UP000504607">
    <property type="component" value="Chromosome 2"/>
</dbReference>
<dbReference type="RefSeq" id="XP_010912387.1">
    <property type="nucleotide sequence ID" value="XM_010914085.3"/>
</dbReference>
<proteinExistence type="predicted"/>
<feature type="region of interest" description="Disordered" evidence="1">
    <location>
        <begin position="107"/>
        <end position="137"/>
    </location>
</feature>
<name>A0A6I9QS04_ELAGV</name>
<feature type="region of interest" description="Disordered" evidence="1">
    <location>
        <begin position="1"/>
        <end position="69"/>
    </location>
</feature>
<keyword evidence="2" id="KW-1185">Reference proteome</keyword>
<evidence type="ECO:0000313" key="2">
    <source>
        <dbReference type="Proteomes" id="UP000504607"/>
    </source>
</evidence>
<evidence type="ECO:0000313" key="3">
    <source>
        <dbReference type="RefSeq" id="XP_010912387.1"/>
    </source>
</evidence>